<reference evidence="2" key="1">
    <citation type="journal article" date="2014" name="Int. J. Syst. Evol. Microbiol.">
        <title>Complete genome sequence of Corynebacterium casei LMG S-19264T (=DSM 44701T), isolated from a smear-ripened cheese.</title>
        <authorList>
            <consortium name="US DOE Joint Genome Institute (JGI-PGF)"/>
            <person name="Walter F."/>
            <person name="Albersmeier A."/>
            <person name="Kalinowski J."/>
            <person name="Ruckert C."/>
        </authorList>
    </citation>
    <scope>NUCLEOTIDE SEQUENCE</scope>
    <source>
        <strain evidence="2">KCTC 12988</strain>
    </source>
</reference>
<evidence type="ECO:0000313" key="3">
    <source>
        <dbReference type="Proteomes" id="UP000644507"/>
    </source>
</evidence>
<dbReference type="RefSeq" id="WP_377047463.1">
    <property type="nucleotide sequence ID" value="NZ_CP151838.1"/>
</dbReference>
<organism evidence="2 3">
    <name type="scientific">Roseibacillus persicicus</name>
    <dbReference type="NCBI Taxonomy" id="454148"/>
    <lineage>
        <taxon>Bacteria</taxon>
        <taxon>Pseudomonadati</taxon>
        <taxon>Verrucomicrobiota</taxon>
        <taxon>Verrucomicrobiia</taxon>
        <taxon>Verrucomicrobiales</taxon>
        <taxon>Verrucomicrobiaceae</taxon>
        <taxon>Roseibacillus</taxon>
    </lineage>
</organism>
<keyword evidence="3" id="KW-1185">Reference proteome</keyword>
<dbReference type="EMBL" id="BMXI01000007">
    <property type="protein sequence ID" value="GHC52876.1"/>
    <property type="molecule type" value="Genomic_DNA"/>
</dbReference>
<comment type="caution">
    <text evidence="2">The sequence shown here is derived from an EMBL/GenBank/DDBJ whole genome shotgun (WGS) entry which is preliminary data.</text>
</comment>
<dbReference type="Proteomes" id="UP000644507">
    <property type="component" value="Unassembled WGS sequence"/>
</dbReference>
<sequence length="55" mass="6147">MLAVIVWFLIKDLLENQRRNGEPDIEPAILGPAINPDLQGTDVLTEPKKETPTVH</sequence>
<name>A0A918TL93_9BACT</name>
<evidence type="ECO:0000256" key="1">
    <source>
        <dbReference type="SAM" id="MobiDB-lite"/>
    </source>
</evidence>
<feature type="region of interest" description="Disordered" evidence="1">
    <location>
        <begin position="25"/>
        <end position="55"/>
    </location>
</feature>
<gene>
    <name evidence="2" type="ORF">GCM10007100_19080</name>
</gene>
<dbReference type="AlphaFoldDB" id="A0A918TL93"/>
<reference evidence="2" key="2">
    <citation type="submission" date="2020-09" db="EMBL/GenBank/DDBJ databases">
        <authorList>
            <person name="Sun Q."/>
            <person name="Kim S."/>
        </authorList>
    </citation>
    <scope>NUCLEOTIDE SEQUENCE</scope>
    <source>
        <strain evidence="2">KCTC 12988</strain>
    </source>
</reference>
<evidence type="ECO:0000313" key="2">
    <source>
        <dbReference type="EMBL" id="GHC52876.1"/>
    </source>
</evidence>
<proteinExistence type="predicted"/>
<protein>
    <submittedName>
        <fullName evidence="2">Uncharacterized protein</fullName>
    </submittedName>
</protein>
<feature type="compositionally biased region" description="Basic and acidic residues" evidence="1">
    <location>
        <begin position="45"/>
        <end position="55"/>
    </location>
</feature>
<accession>A0A918TL93</accession>